<gene>
    <name evidence="1" type="ORF">OESDEN_09973</name>
</gene>
<dbReference type="EMBL" id="KN553294">
    <property type="protein sequence ID" value="KHJ90188.1"/>
    <property type="molecule type" value="Genomic_DNA"/>
</dbReference>
<accession>A0A0B1SY45</accession>
<evidence type="ECO:0000313" key="2">
    <source>
        <dbReference type="Proteomes" id="UP000053660"/>
    </source>
</evidence>
<proteinExistence type="predicted"/>
<name>A0A0B1SY45_OESDE</name>
<dbReference type="Proteomes" id="UP000053660">
    <property type="component" value="Unassembled WGS sequence"/>
</dbReference>
<reference evidence="1 2" key="1">
    <citation type="submission" date="2014-03" db="EMBL/GenBank/DDBJ databases">
        <title>Draft genome of the hookworm Oesophagostomum dentatum.</title>
        <authorList>
            <person name="Mitreva M."/>
        </authorList>
    </citation>
    <scope>NUCLEOTIDE SEQUENCE [LARGE SCALE GENOMIC DNA]</scope>
    <source>
        <strain evidence="1 2">OD-Hann</strain>
    </source>
</reference>
<evidence type="ECO:0008006" key="3">
    <source>
        <dbReference type="Google" id="ProtNLM"/>
    </source>
</evidence>
<dbReference type="AlphaFoldDB" id="A0A0B1SY45"/>
<organism evidence="1 2">
    <name type="scientific">Oesophagostomum dentatum</name>
    <name type="common">Nodular worm</name>
    <dbReference type="NCBI Taxonomy" id="61180"/>
    <lineage>
        <taxon>Eukaryota</taxon>
        <taxon>Metazoa</taxon>
        <taxon>Ecdysozoa</taxon>
        <taxon>Nematoda</taxon>
        <taxon>Chromadorea</taxon>
        <taxon>Rhabditida</taxon>
        <taxon>Rhabditina</taxon>
        <taxon>Rhabditomorpha</taxon>
        <taxon>Strongyloidea</taxon>
        <taxon>Strongylidae</taxon>
        <taxon>Oesophagostomum</taxon>
    </lineage>
</organism>
<keyword evidence="2" id="KW-1185">Reference proteome</keyword>
<protein>
    <recommendedName>
        <fullName evidence="3">C6 domain-containing protein</fullName>
    </recommendedName>
</protein>
<sequence length="122" mass="13225">MFLAVATLALFASAQKICPRCPGVYAVDCNGLLDRKTCLSAAEARVQHHENPGKSCTMEITCPRGTAAFLFDGVVKNYLMYAGNPIQCVDRGRGGPHSSWSTELDGGFTSDFEFITCFTDFS</sequence>
<evidence type="ECO:0000313" key="1">
    <source>
        <dbReference type="EMBL" id="KHJ90188.1"/>
    </source>
</evidence>